<comment type="caution">
    <text evidence="21">The sequence shown here is derived from an EMBL/GenBank/DDBJ whole genome shotgun (WGS) entry which is preliminary data.</text>
</comment>
<sequence>MEAVMYTHDYRQTLVTDVIAQFPAQRVFILTDTQVGALYLKQTVAALETTDREIHTMTVPVGEGSKSLATYEQISQALADAHFDRHDALVSLGGGVIGDLGGYVASTYKRGIAFIQVPTSFTAQVDSSVGGKTALNLGSQKNVIGTFYQPVTTIIDSQFLDTLSTRNLLEGYVETIKMSLLAGGDFAALTATISTPGEILDHRDALIKASIDYKTHIVAGDFKDFGQRKFLNFGHTLGHAIELADPDLMHGEAVGIGMFQLAQLLMPIEIQAAIRERLTALGLPLSSQYLGTVAFYDNLLNDKKVAGSTIDLVVLPVIGQPAIQTMPLTEFKTLLQSAN</sequence>
<dbReference type="EC" id="4.2.3.4" evidence="7 18"/>
<protein>
    <recommendedName>
        <fullName evidence="8 18">3-dehydroquinate synthase</fullName>
        <ecNumber evidence="7 18">4.2.3.4</ecNumber>
    </recommendedName>
</protein>
<comment type="cofactor">
    <cofactor evidence="3">
        <name>Co(2+)</name>
        <dbReference type="ChEBI" id="CHEBI:48828"/>
    </cofactor>
</comment>
<dbReference type="InterPro" id="IPR050071">
    <property type="entry name" value="Dehydroquinate_synthase"/>
</dbReference>
<evidence type="ECO:0000256" key="14">
    <source>
        <dbReference type="ARBA" id="ARBA00023027"/>
    </source>
</evidence>
<dbReference type="EMBL" id="CAKKNS010000001">
    <property type="protein sequence ID" value="CAH0416173.1"/>
    <property type="molecule type" value="Genomic_DNA"/>
</dbReference>
<accession>A0ABM8Z5W9</accession>
<keyword evidence="13" id="KW-0862">Zinc</keyword>
<dbReference type="RefSeq" id="WP_230096233.1">
    <property type="nucleotide sequence ID" value="NZ_CAKKNS010000001.1"/>
</dbReference>
<dbReference type="NCBIfam" id="TIGR01357">
    <property type="entry name" value="aroB"/>
    <property type="match status" value="1"/>
</dbReference>
<evidence type="ECO:0000256" key="2">
    <source>
        <dbReference type="ARBA" id="ARBA00001911"/>
    </source>
</evidence>
<evidence type="ECO:0000259" key="20">
    <source>
        <dbReference type="Pfam" id="PF24621"/>
    </source>
</evidence>
<keyword evidence="11" id="KW-0479">Metal-binding</keyword>
<evidence type="ECO:0000256" key="15">
    <source>
        <dbReference type="ARBA" id="ARBA00023141"/>
    </source>
</evidence>
<dbReference type="PIRSF" id="PIRSF001455">
    <property type="entry name" value="DHQ_synth"/>
    <property type="match status" value="1"/>
</dbReference>
<organism evidence="21 22">
    <name type="scientific">Periweissella fabaria</name>
    <dbReference type="NCBI Taxonomy" id="546157"/>
    <lineage>
        <taxon>Bacteria</taxon>
        <taxon>Bacillati</taxon>
        <taxon>Bacillota</taxon>
        <taxon>Bacilli</taxon>
        <taxon>Lactobacillales</taxon>
        <taxon>Lactobacillaceae</taxon>
        <taxon>Periweissella</taxon>
    </lineage>
</organism>
<dbReference type="Proteomes" id="UP000789707">
    <property type="component" value="Unassembled WGS sequence"/>
</dbReference>
<evidence type="ECO:0000256" key="18">
    <source>
        <dbReference type="NCBIfam" id="TIGR01357"/>
    </source>
</evidence>
<evidence type="ECO:0000256" key="5">
    <source>
        <dbReference type="ARBA" id="ARBA00004661"/>
    </source>
</evidence>
<comment type="catalytic activity">
    <reaction evidence="1">
        <text>7-phospho-2-dehydro-3-deoxy-D-arabino-heptonate = 3-dehydroquinate + phosphate</text>
        <dbReference type="Rhea" id="RHEA:21968"/>
        <dbReference type="ChEBI" id="CHEBI:32364"/>
        <dbReference type="ChEBI" id="CHEBI:43474"/>
        <dbReference type="ChEBI" id="CHEBI:58394"/>
        <dbReference type="EC" id="4.2.3.4"/>
    </reaction>
</comment>
<comment type="similarity">
    <text evidence="6">Belongs to the sugar phosphate cyclases superfamily. Dehydroquinate synthase family.</text>
</comment>
<keyword evidence="14" id="KW-0520">NAD</keyword>
<evidence type="ECO:0000256" key="7">
    <source>
        <dbReference type="ARBA" id="ARBA00013031"/>
    </source>
</evidence>
<keyword evidence="22" id="KW-1185">Reference proteome</keyword>
<dbReference type="Gene3D" id="3.40.50.1970">
    <property type="match status" value="1"/>
</dbReference>
<evidence type="ECO:0000313" key="21">
    <source>
        <dbReference type="EMBL" id="CAH0416173.1"/>
    </source>
</evidence>
<dbReference type="PANTHER" id="PTHR43622:SF7">
    <property type="entry name" value="3-DEHYDROQUINATE SYNTHASE, CHLOROPLASTIC"/>
    <property type="match status" value="1"/>
</dbReference>
<keyword evidence="12" id="KW-0547">Nucleotide-binding</keyword>
<dbReference type="Pfam" id="PF24621">
    <property type="entry name" value="DHQS_C"/>
    <property type="match status" value="1"/>
</dbReference>
<evidence type="ECO:0000256" key="10">
    <source>
        <dbReference type="ARBA" id="ARBA00022605"/>
    </source>
</evidence>
<dbReference type="PANTHER" id="PTHR43622">
    <property type="entry name" value="3-DEHYDROQUINATE SYNTHASE"/>
    <property type="match status" value="1"/>
</dbReference>
<evidence type="ECO:0000256" key="11">
    <source>
        <dbReference type="ARBA" id="ARBA00022723"/>
    </source>
</evidence>
<dbReference type="InterPro" id="IPR030960">
    <property type="entry name" value="DHQS/DOIS_N"/>
</dbReference>
<dbReference type="GO" id="GO:0003856">
    <property type="term" value="F:3-dehydroquinate synthase activity"/>
    <property type="evidence" value="ECO:0007669"/>
    <property type="project" value="UniProtKB-EC"/>
</dbReference>
<reference evidence="21 22" key="1">
    <citation type="submission" date="2021-11" db="EMBL/GenBank/DDBJ databases">
        <authorList>
            <person name="Depoorter E."/>
        </authorList>
    </citation>
    <scope>NUCLEOTIDE SEQUENCE [LARGE SCALE GENOMIC DNA]</scope>
    <source>
        <strain evidence="21 22">LMG 24289</strain>
    </source>
</reference>
<comment type="cofactor">
    <cofactor evidence="2">
        <name>NAD(+)</name>
        <dbReference type="ChEBI" id="CHEBI:57540"/>
    </cofactor>
</comment>
<evidence type="ECO:0000256" key="9">
    <source>
        <dbReference type="ARBA" id="ARBA00022490"/>
    </source>
</evidence>
<evidence type="ECO:0000256" key="12">
    <source>
        <dbReference type="ARBA" id="ARBA00022741"/>
    </source>
</evidence>
<dbReference type="InterPro" id="IPR030963">
    <property type="entry name" value="DHQ_synth_fam"/>
</dbReference>
<evidence type="ECO:0000256" key="8">
    <source>
        <dbReference type="ARBA" id="ARBA00017684"/>
    </source>
</evidence>
<keyword evidence="16 21" id="KW-0456">Lyase</keyword>
<feature type="domain" description="3-dehydroquinate synthase N-terminal" evidence="19">
    <location>
        <begin position="57"/>
        <end position="168"/>
    </location>
</feature>
<dbReference type="CDD" id="cd08195">
    <property type="entry name" value="DHQS"/>
    <property type="match status" value="1"/>
</dbReference>
<evidence type="ECO:0000256" key="1">
    <source>
        <dbReference type="ARBA" id="ARBA00001393"/>
    </source>
</evidence>
<keyword evidence="10" id="KW-0028">Amino-acid biosynthesis</keyword>
<evidence type="ECO:0000256" key="4">
    <source>
        <dbReference type="ARBA" id="ARBA00004496"/>
    </source>
</evidence>
<evidence type="ECO:0000256" key="17">
    <source>
        <dbReference type="ARBA" id="ARBA00023285"/>
    </source>
</evidence>
<keyword evidence="17" id="KW-0170">Cobalt</keyword>
<evidence type="ECO:0000313" key="22">
    <source>
        <dbReference type="Proteomes" id="UP000789707"/>
    </source>
</evidence>
<dbReference type="Gene3D" id="1.20.1090.10">
    <property type="entry name" value="Dehydroquinate synthase-like - alpha domain"/>
    <property type="match status" value="1"/>
</dbReference>
<dbReference type="InterPro" id="IPR016037">
    <property type="entry name" value="DHQ_synth_AroB"/>
</dbReference>
<evidence type="ECO:0000259" key="19">
    <source>
        <dbReference type="Pfam" id="PF01761"/>
    </source>
</evidence>
<evidence type="ECO:0000256" key="13">
    <source>
        <dbReference type="ARBA" id="ARBA00022833"/>
    </source>
</evidence>
<dbReference type="InterPro" id="IPR056179">
    <property type="entry name" value="DHQS_C"/>
</dbReference>
<evidence type="ECO:0000256" key="6">
    <source>
        <dbReference type="ARBA" id="ARBA00005412"/>
    </source>
</evidence>
<comment type="subcellular location">
    <subcellularLocation>
        <location evidence="4">Cytoplasm</location>
    </subcellularLocation>
</comment>
<keyword evidence="9" id="KW-0963">Cytoplasm</keyword>
<dbReference type="Pfam" id="PF01761">
    <property type="entry name" value="DHQ_synthase"/>
    <property type="match status" value="1"/>
</dbReference>
<dbReference type="SUPFAM" id="SSF56796">
    <property type="entry name" value="Dehydroquinate synthase-like"/>
    <property type="match status" value="1"/>
</dbReference>
<gene>
    <name evidence="21" type="primary">aroB</name>
    <name evidence="21" type="ORF">WFA24289_00472</name>
</gene>
<evidence type="ECO:0000256" key="16">
    <source>
        <dbReference type="ARBA" id="ARBA00023239"/>
    </source>
</evidence>
<keyword evidence="15" id="KW-0057">Aromatic amino acid biosynthesis</keyword>
<name>A0ABM8Z5W9_9LACO</name>
<proteinExistence type="inferred from homology"/>
<feature type="domain" description="3-dehydroquinate synthase C-terminal" evidence="20">
    <location>
        <begin position="171"/>
        <end position="305"/>
    </location>
</feature>
<evidence type="ECO:0000256" key="3">
    <source>
        <dbReference type="ARBA" id="ARBA00001941"/>
    </source>
</evidence>
<comment type="pathway">
    <text evidence="5">Metabolic intermediate biosynthesis; chorismate biosynthesis; chorismate from D-erythrose 4-phosphate and phosphoenolpyruvate: step 2/7.</text>
</comment>